<feature type="domain" description="GH15-like" evidence="2">
    <location>
        <begin position="263"/>
        <end position="572"/>
    </location>
</feature>
<accession>A0ABX6YZ29</accession>
<feature type="region of interest" description="Disordered" evidence="1">
    <location>
        <begin position="1"/>
        <end position="27"/>
    </location>
</feature>
<dbReference type="RefSeq" id="WP_165757035.1">
    <property type="nucleotide sequence ID" value="NZ_CP053562.1"/>
</dbReference>
<name>A0ABX6YZ29_9RHOB</name>
<dbReference type="Pfam" id="PF00723">
    <property type="entry name" value="Glyco_hydro_15"/>
    <property type="match status" value="1"/>
</dbReference>
<dbReference type="PANTHER" id="PTHR31616:SF0">
    <property type="entry name" value="GLUCAN 1,4-ALPHA-GLUCOSIDASE"/>
    <property type="match status" value="1"/>
</dbReference>
<evidence type="ECO:0000259" key="3">
    <source>
        <dbReference type="Pfam" id="PF19291"/>
    </source>
</evidence>
<evidence type="ECO:0000259" key="2">
    <source>
        <dbReference type="Pfam" id="PF00723"/>
    </source>
</evidence>
<keyword evidence="5" id="KW-1185">Reference proteome</keyword>
<dbReference type="EMBL" id="CP053562">
    <property type="protein sequence ID" value="QPZ92913.1"/>
    <property type="molecule type" value="Genomic_DNA"/>
</dbReference>
<evidence type="ECO:0000313" key="5">
    <source>
        <dbReference type="Proteomes" id="UP000192422"/>
    </source>
</evidence>
<proteinExistence type="predicted"/>
<keyword evidence="4" id="KW-0378">Hydrolase</keyword>
<evidence type="ECO:0000313" key="4">
    <source>
        <dbReference type="EMBL" id="QPZ92913.1"/>
    </source>
</evidence>
<dbReference type="InterPro" id="IPR045582">
    <property type="entry name" value="Trehalase-like_N"/>
</dbReference>
<gene>
    <name evidence="4" type="ORF">AKL02_019780</name>
</gene>
<dbReference type="GO" id="GO:0016787">
    <property type="term" value="F:hydrolase activity"/>
    <property type="evidence" value="ECO:0007669"/>
    <property type="project" value="UniProtKB-KW"/>
</dbReference>
<organism evidence="4 5">
    <name type="scientific">Thioclava electrotropha</name>
    <dbReference type="NCBI Taxonomy" id="1549850"/>
    <lineage>
        <taxon>Bacteria</taxon>
        <taxon>Pseudomonadati</taxon>
        <taxon>Pseudomonadota</taxon>
        <taxon>Alphaproteobacteria</taxon>
        <taxon>Rhodobacterales</taxon>
        <taxon>Paracoccaceae</taxon>
        <taxon>Thioclava</taxon>
    </lineage>
</organism>
<dbReference type="PANTHER" id="PTHR31616">
    <property type="entry name" value="TREHALASE"/>
    <property type="match status" value="1"/>
</dbReference>
<dbReference type="InterPro" id="IPR012341">
    <property type="entry name" value="6hp_glycosidase-like_sf"/>
</dbReference>
<dbReference type="InterPro" id="IPR008928">
    <property type="entry name" value="6-hairpin_glycosidase_sf"/>
</dbReference>
<dbReference type="Proteomes" id="UP000192422">
    <property type="component" value="Chromosome"/>
</dbReference>
<sequence>MTDLTRPSADRSAKTTPDPDSPPLRFLEGRRGYLPIGDYAVIGDTRTAALVARDGAIDWLCGPDFDGDPVFGRLLDQFRGGTFYLGPVPDADRPTTPERAYEDYGPILTTTHPTEAGQLKVTDFMNLPDSLEEAASFGRSVVRLIEAQEGDAEVEICIAPRCDYALNTPNFIRRGPGSWQFTQDGDIVLIDSSIELEIEGSGRLNGRGTLAAGEEGYVTLTITQGGHGHVGGMDAAHKTLAATREAWRKRQSKTDFGDGPFSGALKRSLMALQLLVHAPTGAVIAAPTMGLPEVIGGIRNYDYRYCWLRDAYFVLHAFLDQGLTGEADAFFRWLMAATRETAPELGTLYTVQGDSDVSLHKLQTVEGYRRSAPVQFGNGAATQLQLDAYGSMIMAARAYVEAGGELHPGEGIRLANFADVVVSQWTRPDNGIWEMPDPRRHHTYSKAMCWGALNAVIALVERGVIDADTKLWKAERAAIKALIREEAWNEEIGAFTGAIGEDWLDASVLLMPRIGVIAADDPKMAATYTAIRERLGTGVHLRRYDLREDGLPGVEGYFNACGFWAADYLVRAGRLDDAKTQIEWMLKATTDLGLMSEEHDPETGAQLGNFPQGLSHAGMIAAITAYRSAVKG</sequence>
<feature type="domain" description="Trehalase-like N-terminal" evidence="3">
    <location>
        <begin position="34"/>
        <end position="222"/>
    </location>
</feature>
<dbReference type="Pfam" id="PF19291">
    <property type="entry name" value="TREH_N"/>
    <property type="match status" value="1"/>
</dbReference>
<dbReference type="Gene3D" id="1.50.10.10">
    <property type="match status" value="1"/>
</dbReference>
<evidence type="ECO:0000256" key="1">
    <source>
        <dbReference type="SAM" id="MobiDB-lite"/>
    </source>
</evidence>
<dbReference type="SUPFAM" id="SSF48208">
    <property type="entry name" value="Six-hairpin glycosidases"/>
    <property type="match status" value="1"/>
</dbReference>
<protein>
    <submittedName>
        <fullName evidence="4">Glycoside hydrolase family 15 protein</fullName>
    </submittedName>
</protein>
<dbReference type="InterPro" id="IPR011613">
    <property type="entry name" value="GH15-like"/>
</dbReference>
<reference evidence="4 5" key="1">
    <citation type="submission" date="2020-05" db="EMBL/GenBank/DDBJ databases">
        <title>Thioclava electrotropha strain Elox9 finished genome.</title>
        <authorList>
            <person name="Rowe A.R."/>
            <person name="Wilbanks E.G."/>
        </authorList>
    </citation>
    <scope>NUCLEOTIDE SEQUENCE [LARGE SCALE GENOMIC DNA]</scope>
    <source>
        <strain evidence="4 5">Elox9</strain>
    </source>
</reference>